<comment type="catalytic activity">
    <reaction evidence="1 18">
        <text>1-(5-phospho-beta-D-ribosyl)-ATP + diphosphate = 5-phospho-alpha-D-ribose 1-diphosphate + ATP</text>
        <dbReference type="Rhea" id="RHEA:18473"/>
        <dbReference type="ChEBI" id="CHEBI:30616"/>
        <dbReference type="ChEBI" id="CHEBI:33019"/>
        <dbReference type="ChEBI" id="CHEBI:58017"/>
        <dbReference type="ChEBI" id="CHEBI:73183"/>
        <dbReference type="EC" id="2.4.2.17"/>
    </reaction>
</comment>
<evidence type="ECO:0000256" key="18">
    <source>
        <dbReference type="HAMAP-Rule" id="MF_00079"/>
    </source>
</evidence>
<sequence>MKNERLRIAIQKSGRLTEKSMQLLSNCGIELRNGKRKLLSPATNFPLEIYFLRDDDIPQYVEDGVADVGILGENVLLEEQARVDTLLPLGFAQCRLSLAIPKNETYTGLDYWNGKKIATTYSNILKEYLTKHGISAEIHAISGSVEIAPSIGLAAGICDLVSSGSTLLSNGLKEVEVLLKSQAVLIGNPKLSAIKQQILEKLIFRIRSKQAAAKNKYILLNAPNHKLDEICALLPGMKSPSILPLKDKGWSSLHSVVQETAFWERIDALKMAGAEGILVIPIEKMIV</sequence>
<evidence type="ECO:0000256" key="7">
    <source>
        <dbReference type="ARBA" id="ARBA00020998"/>
    </source>
</evidence>
<dbReference type="InterPro" id="IPR018198">
    <property type="entry name" value="ATP_PRibTrfase_CS"/>
</dbReference>
<evidence type="ECO:0000256" key="1">
    <source>
        <dbReference type="ARBA" id="ARBA00000915"/>
    </source>
</evidence>
<keyword evidence="22" id="KW-1185">Reference proteome</keyword>
<evidence type="ECO:0000256" key="5">
    <source>
        <dbReference type="ARBA" id="ARBA00007955"/>
    </source>
</evidence>
<name>A0A916DSF3_9BACT</name>
<dbReference type="SUPFAM" id="SSF53850">
    <property type="entry name" value="Periplasmic binding protein-like II"/>
    <property type="match status" value="1"/>
</dbReference>
<gene>
    <name evidence="18" type="primary">hisG</name>
    <name evidence="21" type="ORF">AsAng_0025550</name>
</gene>
<dbReference type="GO" id="GO:0005524">
    <property type="term" value="F:ATP binding"/>
    <property type="evidence" value="ECO:0007669"/>
    <property type="project" value="UniProtKB-KW"/>
</dbReference>
<organism evidence="21 22">
    <name type="scientific">Aureispira anguillae</name>
    <dbReference type="NCBI Taxonomy" id="2864201"/>
    <lineage>
        <taxon>Bacteria</taxon>
        <taxon>Pseudomonadati</taxon>
        <taxon>Bacteroidota</taxon>
        <taxon>Saprospiria</taxon>
        <taxon>Saprospirales</taxon>
        <taxon>Saprospiraceae</taxon>
        <taxon>Aureispira</taxon>
    </lineage>
</organism>
<dbReference type="FunFam" id="3.40.190.10:FF:000008">
    <property type="entry name" value="ATP phosphoribosyltransferase"/>
    <property type="match status" value="1"/>
</dbReference>
<evidence type="ECO:0000256" key="4">
    <source>
        <dbReference type="ARBA" id="ARBA00004667"/>
    </source>
</evidence>
<dbReference type="PANTHER" id="PTHR21403:SF8">
    <property type="entry name" value="ATP PHOSPHORIBOSYLTRANSFERASE"/>
    <property type="match status" value="1"/>
</dbReference>
<dbReference type="Pfam" id="PF01634">
    <property type="entry name" value="HisG"/>
    <property type="match status" value="1"/>
</dbReference>
<comment type="activity regulation">
    <text evidence="18">Feedback inhibited by histidine.</text>
</comment>
<comment type="subcellular location">
    <subcellularLocation>
        <location evidence="3 18">Cytoplasm</location>
    </subcellularLocation>
</comment>
<keyword evidence="14 18" id="KW-0067">ATP-binding</keyword>
<evidence type="ECO:0000256" key="9">
    <source>
        <dbReference type="ARBA" id="ARBA00022605"/>
    </source>
</evidence>
<dbReference type="RefSeq" id="WP_264792981.1">
    <property type="nucleotide sequence ID" value="NZ_AP026867.1"/>
</dbReference>
<evidence type="ECO:0000259" key="19">
    <source>
        <dbReference type="Pfam" id="PF01634"/>
    </source>
</evidence>
<comment type="cofactor">
    <cofactor evidence="2 18">
        <name>Mg(2+)</name>
        <dbReference type="ChEBI" id="CHEBI:18420"/>
    </cofactor>
</comment>
<evidence type="ECO:0000256" key="8">
    <source>
        <dbReference type="ARBA" id="ARBA00022490"/>
    </source>
</evidence>
<accession>A0A916DSF3</accession>
<dbReference type="KEGG" id="aup:AsAng_0025550"/>
<dbReference type="InterPro" id="IPR015867">
    <property type="entry name" value="N-reg_PII/ATP_PRibTrfase_C"/>
</dbReference>
<dbReference type="GO" id="GO:0003879">
    <property type="term" value="F:ATP phosphoribosyltransferase activity"/>
    <property type="evidence" value="ECO:0007669"/>
    <property type="project" value="UniProtKB-UniRule"/>
</dbReference>
<dbReference type="InterPro" id="IPR020621">
    <property type="entry name" value="ATP-PRT_HisG_long"/>
</dbReference>
<protein>
    <recommendedName>
        <fullName evidence="7 18">ATP phosphoribosyltransferase</fullName>
        <shortName evidence="18">ATP-PRT</shortName>
        <shortName evidence="18">ATP-PRTase</shortName>
        <ecNumber evidence="6 18">2.4.2.17</ecNumber>
    </recommendedName>
</protein>
<comment type="function">
    <text evidence="17 18">Catalyzes the condensation of ATP and 5-phosphoribose 1-diphosphate to form N'-(5'-phosphoribosyl)-ATP (PR-ATP). Has a crucial role in the pathway because the rate of histidine biosynthesis seems to be controlled primarily by regulation of HisG enzymatic activity.</text>
</comment>
<feature type="domain" description="Histidine biosynthesis HisG C-terminal" evidence="20">
    <location>
        <begin position="212"/>
        <end position="284"/>
    </location>
</feature>
<evidence type="ECO:0000256" key="6">
    <source>
        <dbReference type="ARBA" id="ARBA00011946"/>
    </source>
</evidence>
<evidence type="ECO:0000256" key="12">
    <source>
        <dbReference type="ARBA" id="ARBA00022723"/>
    </source>
</evidence>
<dbReference type="PROSITE" id="PS01316">
    <property type="entry name" value="ATP_P_PHORIBOSYLTR"/>
    <property type="match status" value="1"/>
</dbReference>
<dbReference type="Gene3D" id="3.40.190.10">
    <property type="entry name" value="Periplasmic binding protein-like II"/>
    <property type="match status" value="2"/>
</dbReference>
<dbReference type="EMBL" id="AP026867">
    <property type="protein sequence ID" value="BDS11841.1"/>
    <property type="molecule type" value="Genomic_DNA"/>
</dbReference>
<proteinExistence type="inferred from homology"/>
<reference evidence="21" key="1">
    <citation type="submission" date="2022-09" db="EMBL/GenBank/DDBJ databases">
        <title>Aureispira anguillicida sp. nov., isolated from Leptocephalus of Japanese eel Anguilla japonica.</title>
        <authorList>
            <person name="Yuasa K."/>
            <person name="Mekata T."/>
            <person name="Ikunari K."/>
        </authorList>
    </citation>
    <scope>NUCLEOTIDE SEQUENCE</scope>
    <source>
        <strain evidence="21">EL160426</strain>
    </source>
</reference>
<dbReference type="GO" id="GO:0000105">
    <property type="term" value="P:L-histidine biosynthetic process"/>
    <property type="evidence" value="ECO:0007669"/>
    <property type="project" value="UniProtKB-UniRule"/>
</dbReference>
<keyword evidence="15 18" id="KW-0460">Magnesium</keyword>
<dbReference type="InterPro" id="IPR001348">
    <property type="entry name" value="ATP_PRibTrfase_HisG"/>
</dbReference>
<keyword evidence="9 18" id="KW-0028">Amino-acid biosynthesis</keyword>
<evidence type="ECO:0000259" key="20">
    <source>
        <dbReference type="Pfam" id="PF08029"/>
    </source>
</evidence>
<keyword evidence="11 18" id="KW-0808">Transferase</keyword>
<dbReference type="FunFam" id="3.30.70.120:FF:000002">
    <property type="entry name" value="ATP phosphoribosyltransferase"/>
    <property type="match status" value="1"/>
</dbReference>
<keyword evidence="16 18" id="KW-0368">Histidine biosynthesis</keyword>
<evidence type="ECO:0000256" key="17">
    <source>
        <dbReference type="ARBA" id="ARBA00024861"/>
    </source>
</evidence>
<keyword evidence="10 18" id="KW-0328">Glycosyltransferase</keyword>
<dbReference type="NCBIfam" id="TIGR00070">
    <property type="entry name" value="hisG"/>
    <property type="match status" value="1"/>
</dbReference>
<keyword evidence="8 18" id="KW-0963">Cytoplasm</keyword>
<feature type="domain" description="ATP phosphoribosyltransferase catalytic" evidence="19">
    <location>
        <begin position="53"/>
        <end position="207"/>
    </location>
</feature>
<evidence type="ECO:0000256" key="3">
    <source>
        <dbReference type="ARBA" id="ARBA00004496"/>
    </source>
</evidence>
<evidence type="ECO:0000256" key="13">
    <source>
        <dbReference type="ARBA" id="ARBA00022741"/>
    </source>
</evidence>
<dbReference type="GO" id="GO:0005737">
    <property type="term" value="C:cytoplasm"/>
    <property type="evidence" value="ECO:0007669"/>
    <property type="project" value="UniProtKB-SubCell"/>
</dbReference>
<evidence type="ECO:0000256" key="2">
    <source>
        <dbReference type="ARBA" id="ARBA00001946"/>
    </source>
</evidence>
<dbReference type="PANTHER" id="PTHR21403">
    <property type="entry name" value="ATP PHOSPHORIBOSYLTRANSFERASE ATP-PRTASE"/>
    <property type="match status" value="1"/>
</dbReference>
<evidence type="ECO:0000256" key="10">
    <source>
        <dbReference type="ARBA" id="ARBA00022676"/>
    </source>
</evidence>
<dbReference type="AlphaFoldDB" id="A0A916DSF3"/>
<dbReference type="InterPro" id="IPR011322">
    <property type="entry name" value="N-reg_PII-like_a/b"/>
</dbReference>
<evidence type="ECO:0000256" key="11">
    <source>
        <dbReference type="ARBA" id="ARBA00022679"/>
    </source>
</evidence>
<evidence type="ECO:0000256" key="15">
    <source>
        <dbReference type="ARBA" id="ARBA00022842"/>
    </source>
</evidence>
<dbReference type="Pfam" id="PF08029">
    <property type="entry name" value="HisG_C"/>
    <property type="match status" value="1"/>
</dbReference>
<dbReference type="NCBIfam" id="TIGR03455">
    <property type="entry name" value="HisG_C-term"/>
    <property type="match status" value="1"/>
</dbReference>
<evidence type="ECO:0000256" key="14">
    <source>
        <dbReference type="ARBA" id="ARBA00022840"/>
    </source>
</evidence>
<dbReference type="Proteomes" id="UP001060919">
    <property type="component" value="Chromosome"/>
</dbReference>
<keyword evidence="12 18" id="KW-0479">Metal-binding</keyword>
<dbReference type="InterPro" id="IPR013115">
    <property type="entry name" value="HisG_C"/>
</dbReference>
<dbReference type="InterPro" id="IPR013820">
    <property type="entry name" value="ATP_PRibTrfase_cat"/>
</dbReference>
<comment type="pathway">
    <text evidence="4 18">Amino-acid biosynthesis; L-histidine biosynthesis; L-histidine from 5-phospho-alpha-D-ribose 1-diphosphate: step 1/9.</text>
</comment>
<comment type="similarity">
    <text evidence="5 18">Belongs to the ATP phosphoribosyltransferase family. Long subfamily.</text>
</comment>
<dbReference type="GO" id="GO:0000287">
    <property type="term" value="F:magnesium ion binding"/>
    <property type="evidence" value="ECO:0007669"/>
    <property type="project" value="UniProtKB-UniRule"/>
</dbReference>
<keyword evidence="13 18" id="KW-0547">Nucleotide-binding</keyword>
<dbReference type="HAMAP" id="MF_00079">
    <property type="entry name" value="HisG_Long"/>
    <property type="match status" value="1"/>
</dbReference>
<evidence type="ECO:0000313" key="22">
    <source>
        <dbReference type="Proteomes" id="UP001060919"/>
    </source>
</evidence>
<evidence type="ECO:0000313" key="21">
    <source>
        <dbReference type="EMBL" id="BDS11841.1"/>
    </source>
</evidence>
<dbReference type="SUPFAM" id="SSF54913">
    <property type="entry name" value="GlnB-like"/>
    <property type="match status" value="1"/>
</dbReference>
<dbReference type="Gene3D" id="3.30.70.120">
    <property type="match status" value="1"/>
</dbReference>
<evidence type="ECO:0000256" key="16">
    <source>
        <dbReference type="ARBA" id="ARBA00023102"/>
    </source>
</evidence>
<dbReference type="EC" id="2.4.2.17" evidence="6 18"/>